<evidence type="ECO:0000256" key="6">
    <source>
        <dbReference type="ARBA" id="ARBA00022723"/>
    </source>
</evidence>
<keyword evidence="7" id="KW-0256">Endoplasmic reticulum</keyword>
<dbReference type="GO" id="GO:0005506">
    <property type="term" value="F:iron ion binding"/>
    <property type="evidence" value="ECO:0007669"/>
    <property type="project" value="InterPro"/>
</dbReference>
<evidence type="ECO:0000256" key="8">
    <source>
        <dbReference type="ARBA" id="ARBA00022848"/>
    </source>
</evidence>
<gene>
    <name evidence="16" type="primary">CYP395G1</name>
</gene>
<dbReference type="PRINTS" id="PR00385">
    <property type="entry name" value="P450"/>
</dbReference>
<dbReference type="PANTHER" id="PTHR24292">
    <property type="entry name" value="CYTOCHROME P450"/>
    <property type="match status" value="1"/>
</dbReference>
<comment type="subcellular location">
    <subcellularLocation>
        <location evidence="3">Endoplasmic reticulum membrane</location>
        <topology evidence="3">Peripheral membrane protein</topology>
    </subcellularLocation>
    <subcellularLocation>
        <location evidence="2">Microsome membrane</location>
        <topology evidence="2">Peripheral membrane protein</topology>
    </subcellularLocation>
</comment>
<dbReference type="Gene3D" id="1.10.630.10">
    <property type="entry name" value="Cytochrome P450"/>
    <property type="match status" value="1"/>
</dbReference>
<evidence type="ECO:0000256" key="7">
    <source>
        <dbReference type="ARBA" id="ARBA00022824"/>
    </source>
</evidence>
<feature type="transmembrane region" description="Helical" evidence="15">
    <location>
        <begin position="6"/>
        <end position="24"/>
    </location>
</feature>
<keyword evidence="15" id="KW-0812">Transmembrane</keyword>
<evidence type="ECO:0000256" key="4">
    <source>
        <dbReference type="ARBA" id="ARBA00010617"/>
    </source>
</evidence>
<dbReference type="InterPro" id="IPR002401">
    <property type="entry name" value="Cyt_P450_E_grp-I"/>
</dbReference>
<evidence type="ECO:0000256" key="3">
    <source>
        <dbReference type="ARBA" id="ARBA00004406"/>
    </source>
</evidence>
<evidence type="ECO:0000256" key="2">
    <source>
        <dbReference type="ARBA" id="ARBA00004174"/>
    </source>
</evidence>
<dbReference type="InterPro" id="IPR036396">
    <property type="entry name" value="Cyt_P450_sf"/>
</dbReference>
<evidence type="ECO:0000313" key="16">
    <source>
        <dbReference type="EMBL" id="AKQ00286.1"/>
    </source>
</evidence>
<evidence type="ECO:0000256" key="5">
    <source>
        <dbReference type="ARBA" id="ARBA00022617"/>
    </source>
</evidence>
<evidence type="ECO:0000256" key="15">
    <source>
        <dbReference type="SAM" id="Phobius"/>
    </source>
</evidence>
<dbReference type="InterPro" id="IPR050476">
    <property type="entry name" value="Insect_CytP450_Detox"/>
</dbReference>
<keyword evidence="15" id="KW-1133">Transmembrane helix</keyword>
<dbReference type="InterPro" id="IPR001128">
    <property type="entry name" value="Cyt_P450"/>
</dbReference>
<sequence length="510" mass="57715">MVLMVYVSVLLVTLTAFLWTKLVLINQHWNKHGIPGPKPLPFFGNMLPTLLGKKSMGQILREIHEAYPNEPVVGFYNFMQPRLLIRDQSLIDKVWIKDFSHFTSRQGEPDLLNDPLNSNLFNLSGNVWRSIRAKFAPMFTTGKLRNMFNHIDSVGDDFIKHLEKPRKEDSLDIMKTYTIDVISTTAFGMQPGPMDDLNNEFRSQGRQIMPPNLATFLKFMMIFVFPSLSQKLGLNFTPKSSNSYFCGALKGVLNHRKQTGTTRNDFVQQMITLQEKGVIEVENPDAADDYLRIQDAPGMKIEPTDDLLAGQAFAFLLAGFDATAIGVMMSLFELATNPEVQEKARAEVIKALEGDKTFSYDSLKSMEYLEGSLKETQRIQSIVPILFRKCTARYKLPGIPYTVEVGDTVVCSTYAIHMDPKVYPEPDKHIPERWLGDSSIPVGSYLPFGYGPRLCIGMRLAMVELKSIVAKVLLNYKISLHPSVQLPLELNPLAFFNQPIRNPSFIFTKI</sequence>
<dbReference type="Pfam" id="PF00067">
    <property type="entry name" value="p450"/>
    <property type="match status" value="1"/>
</dbReference>
<dbReference type="CDD" id="cd11056">
    <property type="entry name" value="CYP6-like"/>
    <property type="match status" value="1"/>
</dbReference>
<dbReference type="PRINTS" id="PR00463">
    <property type="entry name" value="EP450I"/>
</dbReference>
<reference evidence="16" key="1">
    <citation type="submission" date="2014-11" db="EMBL/GenBank/DDBJ databases">
        <title>mRNA of Apolygus lucorum Hemiptera Miridae.</title>
        <authorList>
            <person name="Wu S."/>
            <person name="Wang X."/>
            <person name="Zhang K."/>
        </authorList>
    </citation>
    <scope>NUCLEOTIDE SEQUENCE</scope>
</reference>
<evidence type="ECO:0000256" key="1">
    <source>
        <dbReference type="ARBA" id="ARBA00001971"/>
    </source>
</evidence>
<keyword evidence="10 13" id="KW-0408">Iron</keyword>
<name>A0A0U2DV58_APOLU</name>
<evidence type="ECO:0000256" key="10">
    <source>
        <dbReference type="ARBA" id="ARBA00023004"/>
    </source>
</evidence>
<dbReference type="AlphaFoldDB" id="A0A0U2DV58"/>
<comment type="cofactor">
    <cofactor evidence="1 13">
        <name>heme</name>
        <dbReference type="ChEBI" id="CHEBI:30413"/>
    </cofactor>
</comment>
<keyword evidence="11 14" id="KW-0503">Monooxygenase</keyword>
<protein>
    <submittedName>
        <fullName evidence="16">Cytochrome P450 CYP395G1</fullName>
    </submittedName>
</protein>
<dbReference type="PANTHER" id="PTHR24292:SF104">
    <property type="entry name" value="CYTOCHROME P450 308A1-RELATED"/>
    <property type="match status" value="1"/>
</dbReference>
<dbReference type="SUPFAM" id="SSF48264">
    <property type="entry name" value="Cytochrome P450"/>
    <property type="match status" value="1"/>
</dbReference>
<organism evidence="16">
    <name type="scientific">Apolygus lucorum</name>
    <name type="common">Small green plant bug</name>
    <name type="synonym">Lygocoris lucorum</name>
    <dbReference type="NCBI Taxonomy" id="248454"/>
    <lineage>
        <taxon>Eukaryota</taxon>
        <taxon>Metazoa</taxon>
        <taxon>Ecdysozoa</taxon>
        <taxon>Arthropoda</taxon>
        <taxon>Hexapoda</taxon>
        <taxon>Insecta</taxon>
        <taxon>Pterygota</taxon>
        <taxon>Neoptera</taxon>
        <taxon>Paraneoptera</taxon>
        <taxon>Hemiptera</taxon>
        <taxon>Heteroptera</taxon>
        <taxon>Panheteroptera</taxon>
        <taxon>Cimicomorpha</taxon>
        <taxon>Miridae</taxon>
        <taxon>Mirini</taxon>
        <taxon>Apolygus</taxon>
    </lineage>
</organism>
<feature type="binding site" description="axial binding residue" evidence="13">
    <location>
        <position position="455"/>
    </location>
    <ligand>
        <name>heme</name>
        <dbReference type="ChEBI" id="CHEBI:30413"/>
    </ligand>
    <ligandPart>
        <name>Fe</name>
        <dbReference type="ChEBI" id="CHEBI:18248"/>
    </ligandPart>
</feature>
<dbReference type="InterPro" id="IPR017972">
    <property type="entry name" value="Cyt_P450_CS"/>
</dbReference>
<evidence type="ECO:0000256" key="13">
    <source>
        <dbReference type="PIRSR" id="PIRSR602401-1"/>
    </source>
</evidence>
<evidence type="ECO:0000256" key="11">
    <source>
        <dbReference type="ARBA" id="ARBA00023033"/>
    </source>
</evidence>
<keyword evidence="6 13" id="KW-0479">Metal-binding</keyword>
<dbReference type="GO" id="GO:0005789">
    <property type="term" value="C:endoplasmic reticulum membrane"/>
    <property type="evidence" value="ECO:0007669"/>
    <property type="project" value="UniProtKB-SubCell"/>
</dbReference>
<keyword evidence="8" id="KW-0492">Microsome</keyword>
<keyword evidence="12 15" id="KW-0472">Membrane</keyword>
<evidence type="ECO:0000256" key="9">
    <source>
        <dbReference type="ARBA" id="ARBA00023002"/>
    </source>
</evidence>
<keyword evidence="9 14" id="KW-0560">Oxidoreductase</keyword>
<dbReference type="FunFam" id="1.10.630.10:FF:000182">
    <property type="entry name" value="Cytochrome P450 3A4"/>
    <property type="match status" value="1"/>
</dbReference>
<dbReference type="GO" id="GO:0004497">
    <property type="term" value="F:monooxygenase activity"/>
    <property type="evidence" value="ECO:0007669"/>
    <property type="project" value="UniProtKB-KW"/>
</dbReference>
<keyword evidence="5 13" id="KW-0349">Heme</keyword>
<accession>A0A0U2DV58</accession>
<evidence type="ECO:0000256" key="14">
    <source>
        <dbReference type="RuleBase" id="RU000461"/>
    </source>
</evidence>
<dbReference type="GO" id="GO:0020037">
    <property type="term" value="F:heme binding"/>
    <property type="evidence" value="ECO:0007669"/>
    <property type="project" value="InterPro"/>
</dbReference>
<evidence type="ECO:0000256" key="12">
    <source>
        <dbReference type="ARBA" id="ARBA00023136"/>
    </source>
</evidence>
<dbReference type="EMBL" id="KP091898">
    <property type="protein sequence ID" value="AKQ00286.1"/>
    <property type="molecule type" value="mRNA"/>
</dbReference>
<dbReference type="PROSITE" id="PS00086">
    <property type="entry name" value="CYTOCHROME_P450"/>
    <property type="match status" value="1"/>
</dbReference>
<comment type="similarity">
    <text evidence="4 14">Belongs to the cytochrome P450 family.</text>
</comment>
<proteinExistence type="evidence at transcript level"/>
<dbReference type="GO" id="GO:0016705">
    <property type="term" value="F:oxidoreductase activity, acting on paired donors, with incorporation or reduction of molecular oxygen"/>
    <property type="evidence" value="ECO:0007669"/>
    <property type="project" value="InterPro"/>
</dbReference>